<gene>
    <name evidence="4" type="ORF">CYY_000827</name>
</gene>
<dbReference type="PANTHER" id="PTHR45911:SF4">
    <property type="entry name" value="MULTIPLE C2 AND TRANSMEMBRANE DOMAIN-CONTAINING PROTEIN"/>
    <property type="match status" value="1"/>
</dbReference>
<dbReference type="Gene3D" id="2.60.40.150">
    <property type="entry name" value="C2 domain"/>
    <property type="match status" value="1"/>
</dbReference>
<keyword evidence="2" id="KW-0106">Calcium</keyword>
<keyword evidence="1" id="KW-0479">Metal-binding</keyword>
<name>A0A8J4V234_9MYCE</name>
<dbReference type="AlphaFoldDB" id="A0A8J4V234"/>
<dbReference type="CDD" id="cd00030">
    <property type="entry name" value="C2"/>
    <property type="match status" value="1"/>
</dbReference>
<comment type="caution">
    <text evidence="4">The sequence shown here is derived from an EMBL/GenBank/DDBJ whole genome shotgun (WGS) entry which is preliminary data.</text>
</comment>
<dbReference type="PANTHER" id="PTHR45911">
    <property type="entry name" value="C2 DOMAIN-CONTAINING PROTEIN"/>
    <property type="match status" value="1"/>
</dbReference>
<evidence type="ECO:0000313" key="5">
    <source>
        <dbReference type="Proteomes" id="UP000695562"/>
    </source>
</evidence>
<dbReference type="InterPro" id="IPR000008">
    <property type="entry name" value="C2_dom"/>
</dbReference>
<dbReference type="EMBL" id="AJWJ01000017">
    <property type="protein sequence ID" value="KAF2077865.1"/>
    <property type="molecule type" value="Genomic_DNA"/>
</dbReference>
<dbReference type="PROSITE" id="PS50004">
    <property type="entry name" value="C2"/>
    <property type="match status" value="1"/>
</dbReference>
<protein>
    <recommendedName>
        <fullName evidence="3">C2 domain-containing protein</fullName>
    </recommendedName>
</protein>
<dbReference type="PRINTS" id="PR00360">
    <property type="entry name" value="C2DOMAIN"/>
</dbReference>
<proteinExistence type="predicted"/>
<dbReference type="SUPFAM" id="SSF49562">
    <property type="entry name" value="C2 domain (Calcium/lipid-binding domain, CaLB)"/>
    <property type="match status" value="1"/>
</dbReference>
<dbReference type="GO" id="GO:0005509">
    <property type="term" value="F:calcium ion binding"/>
    <property type="evidence" value="ECO:0007669"/>
    <property type="project" value="TreeGrafter"/>
</dbReference>
<sequence length="161" mass="18830">MTTEEEYTGPFAHLAPKDRLKKKIKPTKNYDLHEVFRITVLNGIVKKSTDSNGKSDPYVRVSKKGKFGSKKTLFTTSVCKKTLTPSWNEWDNFILSPKNKELIFELWDQDTFTKDDLIGTYHFLPSLPYDMFSNWEFKLNDEVTATIQFIITDYYHPDSDK</sequence>
<evidence type="ECO:0000256" key="2">
    <source>
        <dbReference type="ARBA" id="ARBA00022837"/>
    </source>
</evidence>
<dbReference type="GO" id="GO:0016020">
    <property type="term" value="C:membrane"/>
    <property type="evidence" value="ECO:0007669"/>
    <property type="project" value="TreeGrafter"/>
</dbReference>
<keyword evidence="5" id="KW-1185">Reference proteome</keyword>
<dbReference type="OrthoDB" id="14955at2759"/>
<dbReference type="Proteomes" id="UP000695562">
    <property type="component" value="Unassembled WGS sequence"/>
</dbReference>
<organism evidence="4 5">
    <name type="scientific">Polysphondylium violaceum</name>
    <dbReference type="NCBI Taxonomy" id="133409"/>
    <lineage>
        <taxon>Eukaryota</taxon>
        <taxon>Amoebozoa</taxon>
        <taxon>Evosea</taxon>
        <taxon>Eumycetozoa</taxon>
        <taxon>Dictyostelia</taxon>
        <taxon>Dictyosteliales</taxon>
        <taxon>Dictyosteliaceae</taxon>
        <taxon>Polysphondylium</taxon>
    </lineage>
</organism>
<dbReference type="SMART" id="SM00239">
    <property type="entry name" value="C2"/>
    <property type="match status" value="1"/>
</dbReference>
<dbReference type="Pfam" id="PF00168">
    <property type="entry name" value="C2"/>
    <property type="match status" value="1"/>
</dbReference>
<evidence type="ECO:0000256" key="1">
    <source>
        <dbReference type="ARBA" id="ARBA00022723"/>
    </source>
</evidence>
<reference evidence="4" key="1">
    <citation type="submission" date="2020-01" db="EMBL/GenBank/DDBJ databases">
        <title>Development of genomics and gene disruption for Polysphondylium violaceum indicates a role for the polyketide synthase stlB in stalk morphogenesis.</title>
        <authorList>
            <person name="Narita B."/>
            <person name="Kawabe Y."/>
            <person name="Kin K."/>
            <person name="Saito T."/>
            <person name="Gibbs R."/>
            <person name="Kuspa A."/>
            <person name="Muzny D."/>
            <person name="Queller D."/>
            <person name="Richards S."/>
            <person name="Strassman J."/>
            <person name="Sucgang R."/>
            <person name="Worley K."/>
            <person name="Schaap P."/>
        </authorList>
    </citation>
    <scope>NUCLEOTIDE SEQUENCE</scope>
    <source>
        <strain evidence="4">QSvi11</strain>
    </source>
</reference>
<dbReference type="InterPro" id="IPR035892">
    <property type="entry name" value="C2_domain_sf"/>
</dbReference>
<evidence type="ECO:0000313" key="4">
    <source>
        <dbReference type="EMBL" id="KAF2077865.1"/>
    </source>
</evidence>
<feature type="domain" description="C2" evidence="3">
    <location>
        <begin position="16"/>
        <end position="136"/>
    </location>
</feature>
<evidence type="ECO:0000259" key="3">
    <source>
        <dbReference type="PROSITE" id="PS50004"/>
    </source>
</evidence>
<accession>A0A8J4V234</accession>